<keyword evidence="6" id="KW-1185">Reference proteome</keyword>
<dbReference type="Proteomes" id="UP000199019">
    <property type="component" value="Unassembled WGS sequence"/>
</dbReference>
<keyword evidence="3" id="KW-0732">Signal</keyword>
<dbReference type="CDD" id="cd00063">
    <property type="entry name" value="FN3"/>
    <property type="match status" value="2"/>
</dbReference>
<protein>
    <submittedName>
        <fullName evidence="5">Peptidase family M23</fullName>
    </submittedName>
</protein>
<dbReference type="Pfam" id="PF01551">
    <property type="entry name" value="Peptidase_M23"/>
    <property type="match status" value="1"/>
</dbReference>
<evidence type="ECO:0000259" key="4">
    <source>
        <dbReference type="PROSITE" id="PS50853"/>
    </source>
</evidence>
<evidence type="ECO:0000313" key="5">
    <source>
        <dbReference type="EMBL" id="SES34711.1"/>
    </source>
</evidence>
<dbReference type="STRING" id="587636.SAMN05216199_3008"/>
<dbReference type="InterPro" id="IPR016047">
    <property type="entry name" value="M23ase_b-sheet_dom"/>
</dbReference>
<dbReference type="Gene3D" id="2.60.40.10">
    <property type="entry name" value="Immunoglobulins"/>
    <property type="match status" value="2"/>
</dbReference>
<keyword evidence="2" id="KW-0624">Polysaccharide degradation</keyword>
<dbReference type="RefSeq" id="WP_177180362.1">
    <property type="nucleotide sequence ID" value="NZ_FOHB01000005.1"/>
</dbReference>
<dbReference type="GO" id="GO:0000272">
    <property type="term" value="P:polysaccharide catabolic process"/>
    <property type="evidence" value="ECO:0007669"/>
    <property type="project" value="UniProtKB-KW"/>
</dbReference>
<evidence type="ECO:0000256" key="3">
    <source>
        <dbReference type="SAM" id="SignalP"/>
    </source>
</evidence>
<dbReference type="GO" id="GO:0016798">
    <property type="term" value="F:hydrolase activity, acting on glycosyl bonds"/>
    <property type="evidence" value="ECO:0007669"/>
    <property type="project" value="UniProtKB-KW"/>
</dbReference>
<evidence type="ECO:0000256" key="1">
    <source>
        <dbReference type="ARBA" id="ARBA00023295"/>
    </source>
</evidence>
<dbReference type="Gene3D" id="2.70.70.10">
    <property type="entry name" value="Glucose Permease (Domain IIA)"/>
    <property type="match status" value="1"/>
</dbReference>
<dbReference type="SMART" id="SM00060">
    <property type="entry name" value="FN3"/>
    <property type="match status" value="2"/>
</dbReference>
<dbReference type="CDD" id="cd12797">
    <property type="entry name" value="M23_peptidase"/>
    <property type="match status" value="1"/>
</dbReference>
<dbReference type="InterPro" id="IPR003961">
    <property type="entry name" value="FN3_dom"/>
</dbReference>
<dbReference type="SUPFAM" id="SSF51261">
    <property type="entry name" value="Duplicated hybrid motif"/>
    <property type="match status" value="1"/>
</dbReference>
<keyword evidence="1" id="KW-0378">Hydrolase</keyword>
<dbReference type="GO" id="GO:0004222">
    <property type="term" value="F:metalloendopeptidase activity"/>
    <property type="evidence" value="ECO:0007669"/>
    <property type="project" value="TreeGrafter"/>
</dbReference>
<evidence type="ECO:0000313" key="6">
    <source>
        <dbReference type="Proteomes" id="UP000199019"/>
    </source>
</evidence>
<accession>A0A1H9WLL5</accession>
<dbReference type="PROSITE" id="PS50853">
    <property type="entry name" value="FN3"/>
    <property type="match status" value="2"/>
</dbReference>
<name>A0A1H9WLL5_9MICO</name>
<dbReference type="InterPro" id="IPR050570">
    <property type="entry name" value="Cell_wall_metabolism_enzyme"/>
</dbReference>
<organism evidence="5 6">
    <name type="scientific">Pedococcus cremeus</name>
    <dbReference type="NCBI Taxonomy" id="587636"/>
    <lineage>
        <taxon>Bacteria</taxon>
        <taxon>Bacillati</taxon>
        <taxon>Actinomycetota</taxon>
        <taxon>Actinomycetes</taxon>
        <taxon>Micrococcales</taxon>
        <taxon>Intrasporangiaceae</taxon>
        <taxon>Pedococcus</taxon>
    </lineage>
</organism>
<feature type="chain" id="PRO_5011492047" evidence="3">
    <location>
        <begin position="33"/>
        <end position="427"/>
    </location>
</feature>
<keyword evidence="2" id="KW-0119">Carbohydrate metabolism</keyword>
<sequence>MRWTRHLVAAATAALLCPPVAALSVTSTPAAAADTVSAPTSAHPYSDPVWSPLHTSAAISCVRTNCRTASGNAYHGNWAIDFTGKRGDPVYAAGAGVFHVGEYRPGCVTTADAIERGTWAWVDHGGGRVTRYHHLDSFVATEGQRVTPATVIGRMGHSGDMYPCTTNYLHFEIRQGGVNGTRIEPKTLAACLPAGRATMPALFGVSSFDSLVKGARSVPVSTTACVGTPWTVTPAQPVLSTRRKDRAVALSWTKPPTGATQVVLTEEVWSPSLGRYGKPVYRYLAGTTAAYTWTGLSNGRTYRFKVATKNAPGASAWSATRTAIPAGLPRAPQSPRFLTAPTRDYVHYGWWKADGNGAAVTQYRAQVRCAKPGGTYGSWREVRVGASTYYTNFRSLTGYRYCQVRVRAVNPVGLSPWSTTSTIRKAT</sequence>
<dbReference type="InterPro" id="IPR036116">
    <property type="entry name" value="FN3_sf"/>
</dbReference>
<evidence type="ECO:0000256" key="2">
    <source>
        <dbReference type="ARBA" id="ARBA00023326"/>
    </source>
</evidence>
<feature type="domain" description="Fibronectin type-III" evidence="4">
    <location>
        <begin position="233"/>
        <end position="329"/>
    </location>
</feature>
<dbReference type="AlphaFoldDB" id="A0A1H9WLL5"/>
<dbReference type="PANTHER" id="PTHR21666:SF270">
    <property type="entry name" value="MUREIN HYDROLASE ACTIVATOR ENVC"/>
    <property type="match status" value="1"/>
</dbReference>
<feature type="signal peptide" evidence="3">
    <location>
        <begin position="1"/>
        <end position="32"/>
    </location>
</feature>
<reference evidence="6" key="1">
    <citation type="submission" date="2016-10" db="EMBL/GenBank/DDBJ databases">
        <authorList>
            <person name="Varghese N."/>
            <person name="Submissions S."/>
        </authorList>
    </citation>
    <scope>NUCLEOTIDE SEQUENCE [LARGE SCALE GENOMIC DNA]</scope>
    <source>
        <strain evidence="6">CGMCC 1.6963</strain>
    </source>
</reference>
<proteinExistence type="predicted"/>
<dbReference type="InterPro" id="IPR011055">
    <property type="entry name" value="Dup_hybrid_motif"/>
</dbReference>
<dbReference type="EMBL" id="FOHB01000005">
    <property type="protein sequence ID" value="SES34711.1"/>
    <property type="molecule type" value="Genomic_DNA"/>
</dbReference>
<dbReference type="PANTHER" id="PTHR21666">
    <property type="entry name" value="PEPTIDASE-RELATED"/>
    <property type="match status" value="1"/>
</dbReference>
<dbReference type="InterPro" id="IPR013783">
    <property type="entry name" value="Ig-like_fold"/>
</dbReference>
<dbReference type="SUPFAM" id="SSF49265">
    <property type="entry name" value="Fibronectin type III"/>
    <property type="match status" value="1"/>
</dbReference>
<keyword evidence="1" id="KW-0326">Glycosidase</keyword>
<gene>
    <name evidence="5" type="ORF">SAMN05216199_3008</name>
</gene>
<feature type="domain" description="Fibronectin type-III" evidence="4">
    <location>
        <begin position="331"/>
        <end position="427"/>
    </location>
</feature>